<dbReference type="PROSITE" id="PS00893">
    <property type="entry name" value="NUDIX_BOX"/>
    <property type="match status" value="1"/>
</dbReference>
<dbReference type="EC" id="3.6.1.64" evidence="9"/>
<dbReference type="SUPFAM" id="SSF55811">
    <property type="entry name" value="Nudix"/>
    <property type="match status" value="1"/>
</dbReference>
<accession>A0ABN7PCN4</accession>
<evidence type="ECO:0000256" key="13">
    <source>
        <dbReference type="ARBA" id="ARBA00042015"/>
    </source>
</evidence>
<comment type="caution">
    <text evidence="19">The sequence shown here is derived from an EMBL/GenBank/DDBJ whole genome shotgun (WGS) entry which is preliminary data.</text>
</comment>
<evidence type="ECO:0000256" key="7">
    <source>
        <dbReference type="ARBA" id="ARBA00023242"/>
    </source>
</evidence>
<evidence type="ECO:0000313" key="20">
    <source>
        <dbReference type="Proteomes" id="UP001153148"/>
    </source>
</evidence>
<comment type="catalytic activity">
    <reaction evidence="16">
        <text>IDP + H2O = IMP + phosphate + H(+)</text>
        <dbReference type="Rhea" id="RHEA:35207"/>
        <dbReference type="ChEBI" id="CHEBI:15377"/>
        <dbReference type="ChEBI" id="CHEBI:15378"/>
        <dbReference type="ChEBI" id="CHEBI:43474"/>
        <dbReference type="ChEBI" id="CHEBI:58053"/>
        <dbReference type="ChEBI" id="CHEBI:58280"/>
        <dbReference type="EC" id="3.6.1.64"/>
    </reaction>
    <physiologicalReaction direction="left-to-right" evidence="16">
        <dbReference type="Rhea" id="RHEA:35208"/>
    </physiologicalReaction>
</comment>
<reference evidence="19" key="1">
    <citation type="submission" date="2021-03" db="EMBL/GenBank/DDBJ databases">
        <authorList>
            <person name="Tran Van P."/>
        </authorList>
    </citation>
    <scope>NUCLEOTIDE SEQUENCE</scope>
</reference>
<evidence type="ECO:0000256" key="2">
    <source>
        <dbReference type="ARBA" id="ARBA00004604"/>
    </source>
</evidence>
<evidence type="ECO:0000256" key="15">
    <source>
        <dbReference type="ARBA" id="ARBA00047661"/>
    </source>
</evidence>
<evidence type="ECO:0000259" key="18">
    <source>
        <dbReference type="PROSITE" id="PS51462"/>
    </source>
</evidence>
<dbReference type="InterPro" id="IPR020084">
    <property type="entry name" value="NUDIX_hydrolase_CS"/>
</dbReference>
<dbReference type="InterPro" id="IPR000086">
    <property type="entry name" value="NUDIX_hydrolase_dom"/>
</dbReference>
<organism evidence="19 20">
    <name type="scientific">Timema podura</name>
    <name type="common">Walking stick</name>
    <dbReference type="NCBI Taxonomy" id="61482"/>
    <lineage>
        <taxon>Eukaryota</taxon>
        <taxon>Metazoa</taxon>
        <taxon>Ecdysozoa</taxon>
        <taxon>Arthropoda</taxon>
        <taxon>Hexapoda</taxon>
        <taxon>Insecta</taxon>
        <taxon>Pterygota</taxon>
        <taxon>Neoptera</taxon>
        <taxon>Polyneoptera</taxon>
        <taxon>Phasmatodea</taxon>
        <taxon>Timematodea</taxon>
        <taxon>Timematoidea</taxon>
        <taxon>Timematidae</taxon>
        <taxon>Timema</taxon>
    </lineage>
</organism>
<name>A0ABN7PCN4_TIMPD</name>
<evidence type="ECO:0000256" key="6">
    <source>
        <dbReference type="ARBA" id="ARBA00023080"/>
    </source>
</evidence>
<keyword evidence="5" id="KW-0694">RNA-binding</keyword>
<dbReference type="Proteomes" id="UP001153148">
    <property type="component" value="Unassembled WGS sequence"/>
</dbReference>
<dbReference type="PROSITE" id="PS51462">
    <property type="entry name" value="NUDIX"/>
    <property type="match status" value="1"/>
</dbReference>
<evidence type="ECO:0000256" key="16">
    <source>
        <dbReference type="ARBA" id="ARBA00047875"/>
    </source>
</evidence>
<gene>
    <name evidence="19" type="ORF">TPAB3V08_LOCUS12493</name>
</gene>
<dbReference type="PANTHER" id="PTHR31699">
    <property type="entry name" value="NUDIX T16 FAMILY MEMBER"/>
    <property type="match status" value="1"/>
</dbReference>
<evidence type="ECO:0000313" key="19">
    <source>
        <dbReference type="EMBL" id="CAG2065549.1"/>
    </source>
</evidence>
<comment type="subcellular location">
    <subcellularLocation>
        <location evidence="2">Nucleus</location>
        <location evidence="2">Nucleolus</location>
    </subcellularLocation>
    <subcellularLocation>
        <location evidence="3">Nucleus</location>
        <location evidence="3">Nucleoplasm</location>
    </subcellularLocation>
</comment>
<evidence type="ECO:0000256" key="8">
    <source>
        <dbReference type="ARBA" id="ARBA00038173"/>
    </source>
</evidence>
<evidence type="ECO:0000256" key="14">
    <source>
        <dbReference type="ARBA" id="ARBA00043162"/>
    </source>
</evidence>
<evidence type="ECO:0000256" key="1">
    <source>
        <dbReference type="ARBA" id="ARBA00001941"/>
    </source>
</evidence>
<evidence type="ECO:0000256" key="9">
    <source>
        <dbReference type="ARBA" id="ARBA00038899"/>
    </source>
</evidence>
<dbReference type="InterPro" id="IPR015797">
    <property type="entry name" value="NUDIX_hydrolase-like_dom_sf"/>
</dbReference>
<protein>
    <recommendedName>
        <fullName evidence="10">U8 snoRNA-decapping enzyme</fullName>
        <ecNumber evidence="9">3.6.1.64</ecNumber>
    </recommendedName>
    <alternativeName>
        <fullName evidence="13">IDP phosphatase</fullName>
    </alternativeName>
    <alternativeName>
        <fullName evidence="11">Inosine diphosphate phosphatase</fullName>
    </alternativeName>
    <alternativeName>
        <fullName evidence="12">Nucleoside diphosphate-linked moiety X motif 16</fullName>
    </alternativeName>
    <alternativeName>
        <fullName evidence="14">m7GpppN-mRNA hydrolase</fullName>
    </alternativeName>
</protein>
<feature type="domain" description="Nudix hydrolase" evidence="18">
    <location>
        <begin position="57"/>
        <end position="196"/>
    </location>
</feature>
<keyword evidence="6" id="KW-0546">Nucleotide metabolism</keyword>
<evidence type="ECO:0000256" key="3">
    <source>
        <dbReference type="ARBA" id="ARBA00004642"/>
    </source>
</evidence>
<sequence length="229" mass="25488">MVWFPRTPLLTALITSSTERLQVSRTLLFSICCHFGIYCSLQSTDHSARSYVVPKGGQNVPIGVLTATLLQSALTTLNMQMRFDGYIGFPGGLIDDGESVVQGLNRELVEEMNLDIVKFPVKDDDFVTAHFCPNKNICLNFYAKEVLYEDIKLIESSSMRAEDHGSEVLGTFRVPLYTMGDGYRGFPAFLANNFAGNSKQQLTYSLVHLGIMSAQEIDDSEKAKPLHMD</sequence>
<evidence type="ECO:0000256" key="11">
    <source>
        <dbReference type="ARBA" id="ARBA00041450"/>
    </source>
</evidence>
<comment type="catalytic activity">
    <reaction evidence="15">
        <text>a 5'-end (N(7)-methyl 5'-triphosphoguanosine)-ribonucleoside in mRNA + H2O = N(7)-methyl-GDP + a 5'-end phospho-ribonucleoside in mRNA + 2 H(+)</text>
        <dbReference type="Rhea" id="RHEA:67484"/>
        <dbReference type="Rhea" id="RHEA-COMP:15692"/>
        <dbReference type="Rhea" id="RHEA-COMP:17167"/>
        <dbReference type="ChEBI" id="CHEBI:15377"/>
        <dbReference type="ChEBI" id="CHEBI:15378"/>
        <dbReference type="ChEBI" id="CHEBI:63714"/>
        <dbReference type="ChEBI" id="CHEBI:138282"/>
        <dbReference type="ChEBI" id="CHEBI:156461"/>
        <dbReference type="EC" id="3.6.1.62"/>
    </reaction>
    <physiologicalReaction direction="left-to-right" evidence="15">
        <dbReference type="Rhea" id="RHEA:67485"/>
    </physiologicalReaction>
</comment>
<evidence type="ECO:0000256" key="17">
    <source>
        <dbReference type="ARBA" id="ARBA00048945"/>
    </source>
</evidence>
<keyword evidence="7" id="KW-0539">Nucleus</keyword>
<keyword evidence="20" id="KW-1185">Reference proteome</keyword>
<evidence type="ECO:0000256" key="5">
    <source>
        <dbReference type="ARBA" id="ARBA00022884"/>
    </source>
</evidence>
<comment type="cofactor">
    <cofactor evidence="1">
        <name>Co(2+)</name>
        <dbReference type="ChEBI" id="CHEBI:48828"/>
    </cofactor>
</comment>
<comment type="similarity">
    <text evidence="8">Belongs to the Nudix hydrolase family. NUDT16 subfamily.</text>
</comment>
<proteinExistence type="inferred from homology"/>
<dbReference type="Pfam" id="PF22327">
    <property type="entry name" value="Nudt16-like"/>
    <property type="match status" value="1"/>
</dbReference>
<dbReference type="PANTHER" id="PTHR31699:SF1">
    <property type="entry name" value="U8 SNORNA-DECAPPING ENZYME"/>
    <property type="match status" value="1"/>
</dbReference>
<evidence type="ECO:0000256" key="12">
    <source>
        <dbReference type="ARBA" id="ARBA00041656"/>
    </source>
</evidence>
<evidence type="ECO:0000256" key="10">
    <source>
        <dbReference type="ARBA" id="ARBA00039871"/>
    </source>
</evidence>
<evidence type="ECO:0000256" key="4">
    <source>
        <dbReference type="ARBA" id="ARBA00022801"/>
    </source>
</evidence>
<comment type="catalytic activity">
    <reaction evidence="17">
        <text>dIDP + H2O = dIMP + phosphate + H(+)</text>
        <dbReference type="Rhea" id="RHEA:35211"/>
        <dbReference type="ChEBI" id="CHEBI:15377"/>
        <dbReference type="ChEBI" id="CHEBI:15378"/>
        <dbReference type="ChEBI" id="CHEBI:43474"/>
        <dbReference type="ChEBI" id="CHEBI:61194"/>
        <dbReference type="ChEBI" id="CHEBI:62286"/>
        <dbReference type="EC" id="3.6.1.64"/>
    </reaction>
    <physiologicalReaction direction="left-to-right" evidence="17">
        <dbReference type="Rhea" id="RHEA:35212"/>
    </physiologicalReaction>
</comment>
<dbReference type="InterPro" id="IPR054754">
    <property type="entry name" value="NudT16"/>
</dbReference>
<dbReference type="Gene3D" id="3.90.79.10">
    <property type="entry name" value="Nucleoside Triphosphate Pyrophosphohydrolase"/>
    <property type="match status" value="1"/>
</dbReference>
<keyword evidence="4" id="KW-0378">Hydrolase</keyword>
<dbReference type="EMBL" id="CAJPIN010044273">
    <property type="protein sequence ID" value="CAG2065549.1"/>
    <property type="molecule type" value="Genomic_DNA"/>
</dbReference>